<organism evidence="4 5">
    <name type="scientific">Curvularia kusanoi</name>
    <name type="common">Cochliobolus kusanoi</name>
    <dbReference type="NCBI Taxonomy" id="90978"/>
    <lineage>
        <taxon>Eukaryota</taxon>
        <taxon>Fungi</taxon>
        <taxon>Dikarya</taxon>
        <taxon>Ascomycota</taxon>
        <taxon>Pezizomycotina</taxon>
        <taxon>Dothideomycetes</taxon>
        <taxon>Pleosporomycetidae</taxon>
        <taxon>Pleosporales</taxon>
        <taxon>Pleosporineae</taxon>
        <taxon>Pleosporaceae</taxon>
        <taxon>Curvularia</taxon>
    </lineage>
</organism>
<dbReference type="PRINTS" id="PR00092">
    <property type="entry name" value="TYROSINASE"/>
</dbReference>
<dbReference type="Pfam" id="PF00144">
    <property type="entry name" value="Beta-lactamase"/>
    <property type="match status" value="1"/>
</dbReference>
<dbReference type="PANTHER" id="PTHR22935">
    <property type="entry name" value="PENICILLIN-BINDING PROTEIN"/>
    <property type="match status" value="1"/>
</dbReference>
<dbReference type="OrthoDB" id="5946976at2759"/>
<dbReference type="AlphaFoldDB" id="A0A9P4TEG7"/>
<gene>
    <name evidence="4" type="ORF">E8E13_004278</name>
</gene>
<evidence type="ECO:0000256" key="1">
    <source>
        <dbReference type="ARBA" id="ARBA00038473"/>
    </source>
</evidence>
<keyword evidence="5" id="KW-1185">Reference proteome</keyword>
<dbReference type="Gene3D" id="1.10.1280.10">
    <property type="entry name" value="Di-copper center containing domain from catechol oxidase"/>
    <property type="match status" value="1"/>
</dbReference>
<dbReference type="EMBL" id="SWKU01000010">
    <property type="protein sequence ID" value="KAF3002958.1"/>
    <property type="molecule type" value="Genomic_DNA"/>
</dbReference>
<protein>
    <recommendedName>
        <fullName evidence="2 3">Tyrosinase copper-binding domain-containing protein</fullName>
    </recommendedName>
</protein>
<dbReference type="InterPro" id="IPR051478">
    <property type="entry name" value="Beta-lactamase-like_AB/R"/>
</dbReference>
<dbReference type="Pfam" id="PF26335">
    <property type="entry name" value="ARB_00930_C"/>
    <property type="match status" value="1"/>
</dbReference>
<evidence type="ECO:0000259" key="2">
    <source>
        <dbReference type="PROSITE" id="PS00497"/>
    </source>
</evidence>
<dbReference type="InterPro" id="IPR008922">
    <property type="entry name" value="Di-copper_centre_dom_sf"/>
</dbReference>
<feature type="domain" description="Tyrosinase copper-binding" evidence="3">
    <location>
        <begin position="823"/>
        <end position="834"/>
    </location>
</feature>
<dbReference type="Gene3D" id="3.40.710.10">
    <property type="entry name" value="DD-peptidase/beta-lactamase superfamily"/>
    <property type="match status" value="2"/>
</dbReference>
<feature type="domain" description="Tyrosinase copper-binding" evidence="2">
    <location>
        <begin position="646"/>
        <end position="663"/>
    </location>
</feature>
<dbReference type="Pfam" id="PF00264">
    <property type="entry name" value="Tyrosinase"/>
    <property type="match status" value="1"/>
</dbReference>
<accession>A0A9P4TEG7</accession>
<comment type="similarity">
    <text evidence="1">Belongs to the beta-lactamase family.</text>
</comment>
<proteinExistence type="inferred from homology"/>
<evidence type="ECO:0000259" key="3">
    <source>
        <dbReference type="PROSITE" id="PS00498"/>
    </source>
</evidence>
<dbReference type="InterPro" id="IPR012338">
    <property type="entry name" value="Beta-lactam/transpept-like"/>
</dbReference>
<dbReference type="InterPro" id="IPR002227">
    <property type="entry name" value="Tyrosinase_Cu-bd"/>
</dbReference>
<dbReference type="PROSITE" id="PS00497">
    <property type="entry name" value="TYROSINASE_1"/>
    <property type="match status" value="1"/>
</dbReference>
<dbReference type="Proteomes" id="UP000801428">
    <property type="component" value="Unassembled WGS sequence"/>
</dbReference>
<sequence>MKRFLPVLFAIAANAKCHEPTIAHPLPQYAADDVLLQNAFADLSAGVLSAVSAPKFSASSFSIEITSSKETLWSKHHTAIERNASRPDIPKVNGDALYRIASITKTFTVLGLLYQEKAGNLSLDDPIDKYISELKGKQKGTLPWKDITLRSLASQLSGIPRECAIPMKPWPQGWSGCQKLEVAQSDWINFGQNGVPDPVTWGLPPVSRSGLIDCDEYSPGYEKPCDERDLLKAVKSQIPIFAPNQQSTYSNVAFELLGIVLERVSGRDYKGYIQEAIFGPLGMNKSTLSLPPDSAGVIPSGENYWGVDEGIQSPTGGIYSSSKDLSTYLRYILGKYNGLTHALNWFNPASPARGVNSFYGMPWEIYHTDRVLSESRRTVRFITKGGGLPGYSSIIIVAPEYDLGFTILVAGNSELLQRLQNIVTSFVRAAEKVAVRQLQDRYAGTYVSDDPKLNSSVKIVADHRGLVLTEFVSNSSDILNSAPLKSWIPQQGFAQIIPTLLYRNAQDQKGEEWRVQPVEDRISGEREIWDDFCITDIEGPLYAAVPMNNFVFWEQGKKGAFETLELSAFRVNLTRVHDRNLMEEENSELYPPKRVEWRQLSIPQKKSYIDAVLCLSRTKAKSGINGTVNRFDDHQAVHMEQKPQIHWVGHFILWHRYFLATYEKALREECGYNGGQPYWDWSLDAEPQNEASTRAFDSEIFQPDTGFGGNGHRVVATPEQNRLNITGSTGGGCVINGPFAPPNFKLNVPTPHCLTRDFVPWIINRMADSSLVEEVLAQPDYTSVARMIEKTRSFAPSNIHASGHFGIGGILGTMGNAAESPGDPLFYLHHGNLDRIFWKWQQKDLETRLNQVGGPIEPFDYSGKNVTLDFRVNIGALAGDVTLKDLLNTEGGTLCYTY</sequence>
<dbReference type="PANTHER" id="PTHR22935:SF95">
    <property type="entry name" value="BETA-LACTAMASE-LIKE 1-RELATED"/>
    <property type="match status" value="1"/>
</dbReference>
<dbReference type="SUPFAM" id="SSF56601">
    <property type="entry name" value="beta-lactamase/transpeptidase-like"/>
    <property type="match status" value="1"/>
</dbReference>
<dbReference type="InterPro" id="IPR058664">
    <property type="entry name" value="ARB_00930-like_C"/>
</dbReference>
<evidence type="ECO:0000313" key="5">
    <source>
        <dbReference type="Proteomes" id="UP000801428"/>
    </source>
</evidence>
<evidence type="ECO:0000313" key="4">
    <source>
        <dbReference type="EMBL" id="KAF3002958.1"/>
    </source>
</evidence>
<name>A0A9P4TEG7_CURKU</name>
<comment type="caution">
    <text evidence="4">The sequence shown here is derived from an EMBL/GenBank/DDBJ whole genome shotgun (WGS) entry which is preliminary data.</text>
</comment>
<dbReference type="PROSITE" id="PS00498">
    <property type="entry name" value="TYROSINASE_2"/>
    <property type="match status" value="1"/>
</dbReference>
<reference evidence="4" key="1">
    <citation type="submission" date="2019-04" db="EMBL/GenBank/DDBJ databases">
        <title>Sequencing of skin fungus with MAO and IRED activity.</title>
        <authorList>
            <person name="Marsaioli A.J."/>
            <person name="Bonatto J.M.C."/>
            <person name="Reis Junior O."/>
        </authorList>
    </citation>
    <scope>NUCLEOTIDE SEQUENCE</scope>
    <source>
        <strain evidence="4">30M1</strain>
    </source>
</reference>
<dbReference type="InterPro" id="IPR001466">
    <property type="entry name" value="Beta-lactam-related"/>
</dbReference>
<dbReference type="GO" id="GO:0016491">
    <property type="term" value="F:oxidoreductase activity"/>
    <property type="evidence" value="ECO:0007669"/>
    <property type="project" value="InterPro"/>
</dbReference>
<dbReference type="SUPFAM" id="SSF48056">
    <property type="entry name" value="Di-copper centre-containing domain"/>
    <property type="match status" value="1"/>
</dbReference>